<dbReference type="PANTHER" id="PTHR13233:SF0">
    <property type="entry name" value="MICROSPHERULE PROTEIN 1"/>
    <property type="match status" value="1"/>
</dbReference>
<feature type="domain" description="FHA" evidence="1">
    <location>
        <begin position="971"/>
        <end position="1027"/>
    </location>
</feature>
<dbReference type="InterPro" id="IPR037912">
    <property type="entry name" value="MCRS1"/>
</dbReference>
<dbReference type="Pfam" id="PF13325">
    <property type="entry name" value="MCRS_N"/>
    <property type="match status" value="1"/>
</dbReference>
<dbReference type="SMART" id="SM00240">
    <property type="entry name" value="FHA"/>
    <property type="match status" value="1"/>
</dbReference>
<name>A0A8X8Z2D0_SALSN</name>
<dbReference type="Gene3D" id="2.60.200.20">
    <property type="match status" value="1"/>
</dbReference>
<dbReference type="SUPFAM" id="SSF49879">
    <property type="entry name" value="SMAD/FHA domain"/>
    <property type="match status" value="1"/>
</dbReference>
<dbReference type="GO" id="GO:0002151">
    <property type="term" value="F:G-quadruplex RNA binding"/>
    <property type="evidence" value="ECO:0007669"/>
    <property type="project" value="InterPro"/>
</dbReference>
<gene>
    <name evidence="2" type="ORF">SASPL_149883</name>
</gene>
<reference evidence="2" key="2">
    <citation type="submission" date="2020-08" db="EMBL/GenBank/DDBJ databases">
        <title>Plant Genome Project.</title>
        <authorList>
            <person name="Zhang R.-G."/>
        </authorList>
    </citation>
    <scope>NUCLEOTIDE SEQUENCE</scope>
    <source>
        <strain evidence="2">Huo1</strain>
        <tissue evidence="2">Leaf</tissue>
    </source>
</reference>
<dbReference type="PANTHER" id="PTHR13233">
    <property type="entry name" value="MICROSPHERULE PROTEIN 1"/>
    <property type="match status" value="1"/>
</dbReference>
<dbReference type="GO" id="GO:0071339">
    <property type="term" value="C:MLL1 complex"/>
    <property type="evidence" value="ECO:0007669"/>
    <property type="project" value="InterPro"/>
</dbReference>
<dbReference type="GO" id="GO:0045944">
    <property type="term" value="P:positive regulation of transcription by RNA polymerase II"/>
    <property type="evidence" value="ECO:0007669"/>
    <property type="project" value="TreeGrafter"/>
</dbReference>
<protein>
    <recommendedName>
        <fullName evidence="1">FHA domain-containing protein</fullName>
    </recommendedName>
</protein>
<proteinExistence type="predicted"/>
<dbReference type="GO" id="GO:0044545">
    <property type="term" value="C:NSL complex"/>
    <property type="evidence" value="ECO:0007669"/>
    <property type="project" value="TreeGrafter"/>
</dbReference>
<dbReference type="AlphaFoldDB" id="A0A8X8Z2D0"/>
<sequence>MGGDVDLDHCSVHVARDLNFPGNGVVLALDSEPEPFLPCGRHRNDQIGRDLVKFERRKEEGDVDVEDAGVCVVDDVLEHDGEGEVGAVEEGGVAGDVFAEGPGDSVRGELGGAGAEELGAGEPDGGDAVVFKGFIILLLPLSPLSHHFTEIQREKERRRVVQRNKRRRPKRVAKGAQQWEQWLRLLLGILKTTFCSKTPLRSCTLIKAGGSLESLAKGAVQFTRRYTVQELKDRWLSLLYDPDVSVEASARMIEVESYGVINQSRPNKFEGVKNISSGKRKAESIRKHYYAMRKRISIEPSDMIGINVASEPGYSNFREGNELLSKDGKFGNPGSNILAAQGPDYSIRPHPFAKFGPHAAESSGNGLTPSFGGIQNHGQDNLHGKNVSGNLPYPYEENISITGDCSKIPEFAQSSDLPLSNLFEAEDLVNQASACPDFGDQSFPSFGCSPPLPHMPIWHISQDITAAELNIEIPDADLQLRDEFMIPQTANESEALGYGGGPSNLKLKTSLSCDSMIDMTSNTQEYLEELFDLSNDEELLYMDNDGKESIEKSYLDGLSSLLLDSPNQCDLSGSGLGEAAVVPDGQLVDRIDAHNEAAYNEDLYNQQEVTDAQVSASDSTMKVGPEYRNGVVCCTLNTEDPDIPSNDDVFLPFRFPSPTNSSGTHWGLHNPSYLGSPSVKKISSTCSANGGQLAMKSPQKDSYVPSDRMGSFHPSDAGLRGRRDHGIKFELPESSVQHAALRENRKSDNPNHVSSVQHAALRETRESDNPNLVSVANVNANNLITGVKGGPTVMGQGKNNGCVSLGSCLIKQESSLDVHQNLQNNSIGGRSGVDGIAGIPSNILSNVDLTFQHTAVPKAISHSLLSDKEELLSENESDVPYFSDVEAMILDMDLSPNGFDLSTNPEGYHDSHIMHNETPAVQRYQHEETKRTIIRLEQAADAARQRAIAGQGAYAVLYGRFSTYFIKKTEVLLGRATDGVKVDIDLGREKNGGKISRRQAMLKMDMKGIFHLKNLGRNPIYMNGKEVAPGQSVALISGCLIEVRGLSFEFKTSHKMIKQYINSAVRGGF</sequence>
<comment type="caution">
    <text evidence="2">The sequence shown here is derived from an EMBL/GenBank/DDBJ whole genome shotgun (WGS) entry which is preliminary data.</text>
</comment>
<reference evidence="2" key="1">
    <citation type="submission" date="2018-01" db="EMBL/GenBank/DDBJ databases">
        <authorList>
            <person name="Mao J.F."/>
        </authorList>
    </citation>
    <scope>NUCLEOTIDE SEQUENCE</scope>
    <source>
        <strain evidence="2">Huo1</strain>
        <tissue evidence="2">Leaf</tissue>
    </source>
</reference>
<dbReference type="Pfam" id="PF00498">
    <property type="entry name" value="FHA"/>
    <property type="match status" value="1"/>
</dbReference>
<accession>A0A8X8Z2D0</accession>
<dbReference type="GO" id="GO:0031011">
    <property type="term" value="C:Ino80 complex"/>
    <property type="evidence" value="ECO:0007669"/>
    <property type="project" value="InterPro"/>
</dbReference>
<dbReference type="Proteomes" id="UP000298416">
    <property type="component" value="Unassembled WGS sequence"/>
</dbReference>
<dbReference type="InterPro" id="IPR025999">
    <property type="entry name" value="MCRS_N"/>
</dbReference>
<dbReference type="PROSITE" id="PS50006">
    <property type="entry name" value="FHA_DOMAIN"/>
    <property type="match status" value="1"/>
</dbReference>
<dbReference type="EMBL" id="PNBA02000020">
    <property type="protein sequence ID" value="KAG6388457.1"/>
    <property type="molecule type" value="Genomic_DNA"/>
</dbReference>
<organism evidence="2">
    <name type="scientific">Salvia splendens</name>
    <name type="common">Scarlet sage</name>
    <dbReference type="NCBI Taxonomy" id="180675"/>
    <lineage>
        <taxon>Eukaryota</taxon>
        <taxon>Viridiplantae</taxon>
        <taxon>Streptophyta</taxon>
        <taxon>Embryophyta</taxon>
        <taxon>Tracheophyta</taxon>
        <taxon>Spermatophyta</taxon>
        <taxon>Magnoliopsida</taxon>
        <taxon>eudicotyledons</taxon>
        <taxon>Gunneridae</taxon>
        <taxon>Pentapetalae</taxon>
        <taxon>asterids</taxon>
        <taxon>lamiids</taxon>
        <taxon>Lamiales</taxon>
        <taxon>Lamiaceae</taxon>
        <taxon>Nepetoideae</taxon>
        <taxon>Mentheae</taxon>
        <taxon>Salviinae</taxon>
        <taxon>Salvia</taxon>
        <taxon>Salvia subgen. Calosphace</taxon>
        <taxon>core Calosphace</taxon>
    </lineage>
</organism>
<dbReference type="InterPro" id="IPR008984">
    <property type="entry name" value="SMAD_FHA_dom_sf"/>
</dbReference>
<keyword evidence="3" id="KW-1185">Reference proteome</keyword>
<evidence type="ECO:0000259" key="1">
    <source>
        <dbReference type="PROSITE" id="PS50006"/>
    </source>
</evidence>
<dbReference type="InterPro" id="IPR000253">
    <property type="entry name" value="FHA_dom"/>
</dbReference>
<evidence type="ECO:0000313" key="2">
    <source>
        <dbReference type="EMBL" id="KAG6388457.1"/>
    </source>
</evidence>
<evidence type="ECO:0000313" key="3">
    <source>
        <dbReference type="Proteomes" id="UP000298416"/>
    </source>
</evidence>